<reference evidence="3 4" key="1">
    <citation type="submission" date="2015-06" db="EMBL/GenBank/DDBJ databases">
        <title>Draft genome of the ant-associated black yeast Phialophora attae CBS 131958.</title>
        <authorList>
            <person name="Moreno L.F."/>
            <person name="Stielow B.J."/>
            <person name="de Hoog S."/>
            <person name="Vicente V.A."/>
            <person name="Weiss V.A."/>
            <person name="de Vries M."/>
            <person name="Cruz L.M."/>
            <person name="Souza E.M."/>
        </authorList>
    </citation>
    <scope>NUCLEOTIDE SEQUENCE [LARGE SCALE GENOMIC DNA]</scope>
    <source>
        <strain evidence="3 4">CBS 131958</strain>
    </source>
</reference>
<dbReference type="VEuPathDB" id="FungiDB:AB675_4862"/>
<evidence type="ECO:0000256" key="1">
    <source>
        <dbReference type="SAM" id="MobiDB-lite"/>
    </source>
</evidence>
<dbReference type="Proteomes" id="UP000038010">
    <property type="component" value="Unassembled WGS sequence"/>
</dbReference>
<dbReference type="EMBL" id="LFJN01000049">
    <property type="protein sequence ID" value="KPI34813.1"/>
    <property type="molecule type" value="Genomic_DNA"/>
</dbReference>
<organism evidence="3 4">
    <name type="scientific">Cyphellophora attinorum</name>
    <dbReference type="NCBI Taxonomy" id="1664694"/>
    <lineage>
        <taxon>Eukaryota</taxon>
        <taxon>Fungi</taxon>
        <taxon>Dikarya</taxon>
        <taxon>Ascomycota</taxon>
        <taxon>Pezizomycotina</taxon>
        <taxon>Eurotiomycetes</taxon>
        <taxon>Chaetothyriomycetidae</taxon>
        <taxon>Chaetothyriales</taxon>
        <taxon>Cyphellophoraceae</taxon>
        <taxon>Cyphellophora</taxon>
    </lineage>
</organism>
<sequence>MVIRSDLIDRLSFLFPGTSEIFSLGLGIIIGAALLSAIQRATHTHTRLRQTRSDVESTLKDRPDEHILRNDTKKPLVVESASIPPLPITQEADSTHEPRAIQNVPTPSSQLADLPLPLRSTIHQPHNSAEPWTSSDLIEHSRLARANYRSPWKRHTFPAMHVTDHVHYYSDQRTLDQASNPKILSTEESLPPQRQWRRRRVLTFEPLLSSSAQTPVQSGPSPETEQPIDPSAWQSPKPQVAQTRAGMEAPITALQVEIEQHGVFLPNDAEREMLHRS</sequence>
<dbReference type="GeneID" id="28736907"/>
<gene>
    <name evidence="3" type="ORF">AB675_4862</name>
</gene>
<feature type="compositionally biased region" description="Polar residues" evidence="1">
    <location>
        <begin position="232"/>
        <end position="242"/>
    </location>
</feature>
<accession>A0A0N1GXC7</accession>
<keyword evidence="4" id="KW-1185">Reference proteome</keyword>
<proteinExistence type="predicted"/>
<keyword evidence="2" id="KW-0812">Transmembrane</keyword>
<keyword evidence="2" id="KW-1133">Transmembrane helix</keyword>
<feature type="transmembrane region" description="Helical" evidence="2">
    <location>
        <begin position="21"/>
        <end position="38"/>
    </location>
</feature>
<feature type="region of interest" description="Disordered" evidence="1">
    <location>
        <begin position="207"/>
        <end position="248"/>
    </location>
</feature>
<evidence type="ECO:0000313" key="4">
    <source>
        <dbReference type="Proteomes" id="UP000038010"/>
    </source>
</evidence>
<protein>
    <submittedName>
        <fullName evidence="3">Uncharacterized protein</fullName>
    </submittedName>
</protein>
<evidence type="ECO:0000256" key="2">
    <source>
        <dbReference type="SAM" id="Phobius"/>
    </source>
</evidence>
<evidence type="ECO:0000313" key="3">
    <source>
        <dbReference type="EMBL" id="KPI34813.1"/>
    </source>
</evidence>
<dbReference type="RefSeq" id="XP_017994776.1">
    <property type="nucleotide sequence ID" value="XM_018145027.1"/>
</dbReference>
<comment type="caution">
    <text evidence="3">The sequence shown here is derived from an EMBL/GenBank/DDBJ whole genome shotgun (WGS) entry which is preliminary data.</text>
</comment>
<feature type="compositionally biased region" description="Polar residues" evidence="1">
    <location>
        <begin position="208"/>
        <end position="224"/>
    </location>
</feature>
<dbReference type="AlphaFoldDB" id="A0A0N1GXC7"/>
<name>A0A0N1GXC7_9EURO</name>
<keyword evidence="2" id="KW-0472">Membrane</keyword>